<protein>
    <submittedName>
        <fullName evidence="1">Uncharacterized protein</fullName>
    </submittedName>
</protein>
<evidence type="ECO:0000313" key="3">
    <source>
        <dbReference type="Proteomes" id="UP000475325"/>
    </source>
</evidence>
<evidence type="ECO:0000313" key="4">
    <source>
        <dbReference type="Proteomes" id="UP000480548"/>
    </source>
</evidence>
<name>A0A7C8NCD8_ORBOL</name>
<gene>
    <name evidence="1" type="ORF">TWF102_006708</name>
    <name evidence="2" type="ORF">TWF703_007009</name>
</gene>
<organism evidence="1 3">
    <name type="scientific">Orbilia oligospora</name>
    <name type="common">Nematode-trapping fungus</name>
    <name type="synonym">Arthrobotrys oligospora</name>
    <dbReference type="NCBI Taxonomy" id="2813651"/>
    <lineage>
        <taxon>Eukaryota</taxon>
        <taxon>Fungi</taxon>
        <taxon>Dikarya</taxon>
        <taxon>Ascomycota</taxon>
        <taxon>Pezizomycotina</taxon>
        <taxon>Orbiliomycetes</taxon>
        <taxon>Orbiliales</taxon>
        <taxon>Orbiliaceae</taxon>
        <taxon>Orbilia</taxon>
    </lineage>
</organism>
<proteinExistence type="predicted"/>
<dbReference type="AlphaFoldDB" id="A0A7C8NCD8"/>
<dbReference type="EMBL" id="WIQZ01000041">
    <property type="protein sequence ID" value="KAF3133167.1"/>
    <property type="molecule type" value="Genomic_DNA"/>
</dbReference>
<dbReference type="EMBL" id="WIQW01000037">
    <property type="protein sequence ID" value="KAF3096437.1"/>
    <property type="molecule type" value="Genomic_DNA"/>
</dbReference>
<evidence type="ECO:0000313" key="1">
    <source>
        <dbReference type="EMBL" id="KAF3096437.1"/>
    </source>
</evidence>
<comment type="caution">
    <text evidence="1">The sequence shown here is derived from an EMBL/GenBank/DDBJ whole genome shotgun (WGS) entry which is preliminary data.</text>
</comment>
<accession>A0A7C8NCD8</accession>
<reference evidence="3 4" key="1">
    <citation type="submission" date="2019-06" db="EMBL/GenBank/DDBJ databases">
        <authorList>
            <person name="Palmer J.M."/>
        </authorList>
    </citation>
    <scope>NUCLEOTIDE SEQUENCE [LARGE SCALE GENOMIC DNA]</scope>
    <source>
        <strain evidence="1 3">TWF102</strain>
        <strain evidence="2 4">TWF703</strain>
    </source>
</reference>
<dbReference type="Proteomes" id="UP000480548">
    <property type="component" value="Unassembled WGS sequence"/>
</dbReference>
<dbReference type="Proteomes" id="UP000475325">
    <property type="component" value="Unassembled WGS sequence"/>
</dbReference>
<sequence>MSKYQLRIVNKSGAPRRFFFFTAPPVFSGSIAASDIYTNTWVSVYVANKSAATVTTQLDFYAFCGPKSEVSGKTIIETGSSRDTPAKLGLTGVKGSSYLTYWDQENQNFRWADQDQPDDAAPGCYSITTDHGFTLNDNVTIGLAMMKQGDEFATPVTVVKAQPGMKYDIAPVVKFYVATGDKKYGELFDFVSQSTESGEYDFSSTGGGSGYNSGDITYDNHGQWTQTKYKTQSLMSLSGFGGDTPRANSVDWLKAFVKFTRPILDPHAQNVLYDAARHALSEIQYNPGPLYFSEDGKTLTVKYEFPLPDADDDNDYPLVSKPLPWYPTKPDSEVFISIDARNEILQVKFTPSWQKIQELTGDLGNTSLGAPAVPKALASALDDKINAVSGELPNGETWIITA</sequence>
<evidence type="ECO:0000313" key="2">
    <source>
        <dbReference type="EMBL" id="KAF3133167.1"/>
    </source>
</evidence>